<dbReference type="Proteomes" id="UP000229805">
    <property type="component" value="Unassembled WGS sequence"/>
</dbReference>
<evidence type="ECO:0000256" key="5">
    <source>
        <dbReference type="ARBA" id="ARBA00023014"/>
    </source>
</evidence>
<dbReference type="SUPFAM" id="SSF103501">
    <property type="entry name" value="Respiratory nitrate reductase 1 gamma chain"/>
    <property type="match status" value="1"/>
</dbReference>
<keyword evidence="4" id="KW-0408">Iron</keyword>
<evidence type="ECO:0000256" key="2">
    <source>
        <dbReference type="ARBA" id="ARBA00022723"/>
    </source>
</evidence>
<dbReference type="PANTHER" id="PTHR43255">
    <property type="entry name" value="IRON-SULFUR-BINDING OXIDOREDUCTASE FADF-RELATED-RELATED"/>
    <property type="match status" value="1"/>
</dbReference>
<evidence type="ECO:0000313" key="9">
    <source>
        <dbReference type="Proteomes" id="UP000229805"/>
    </source>
</evidence>
<dbReference type="GO" id="GO:0005886">
    <property type="term" value="C:plasma membrane"/>
    <property type="evidence" value="ECO:0007669"/>
    <property type="project" value="TreeGrafter"/>
</dbReference>
<evidence type="ECO:0000256" key="3">
    <source>
        <dbReference type="ARBA" id="ARBA00023002"/>
    </source>
</evidence>
<dbReference type="GO" id="GO:0046872">
    <property type="term" value="F:metal ion binding"/>
    <property type="evidence" value="ECO:0007669"/>
    <property type="project" value="UniProtKB-KW"/>
</dbReference>
<feature type="transmembrane region" description="Helical" evidence="6">
    <location>
        <begin position="186"/>
        <end position="204"/>
    </location>
</feature>
<keyword evidence="6" id="KW-0812">Transmembrane</keyword>
<dbReference type="InterPro" id="IPR051460">
    <property type="entry name" value="HdrC_iron-sulfur_subunit"/>
</dbReference>
<dbReference type="Pfam" id="PF13187">
    <property type="entry name" value="Fer4_9"/>
    <property type="match status" value="1"/>
</dbReference>
<organism evidence="8 9">
    <name type="scientific">Candidatus Portnoybacteria bacterium CG_4_10_14_0_2_um_filter_44_20</name>
    <dbReference type="NCBI Taxonomy" id="1974799"/>
    <lineage>
        <taxon>Bacteria</taxon>
        <taxon>Candidatus Portnoyibacteriota</taxon>
    </lineage>
</organism>
<dbReference type="InterPro" id="IPR009051">
    <property type="entry name" value="Helical_ferredxn"/>
</dbReference>
<keyword evidence="6" id="KW-0472">Membrane</keyword>
<keyword evidence="2" id="KW-0479">Metal-binding</keyword>
<feature type="transmembrane region" description="Helical" evidence="6">
    <location>
        <begin position="110"/>
        <end position="132"/>
    </location>
</feature>
<dbReference type="Gene3D" id="1.20.950.20">
    <property type="entry name" value="Transmembrane di-heme cytochromes, Chain C"/>
    <property type="match status" value="1"/>
</dbReference>
<dbReference type="PANTHER" id="PTHR43255:SF1">
    <property type="entry name" value="IRON-SULFUR-BINDING OXIDOREDUCTASE FADF-RELATED"/>
    <property type="match status" value="1"/>
</dbReference>
<dbReference type="Pfam" id="PF02754">
    <property type="entry name" value="CCG"/>
    <property type="match status" value="2"/>
</dbReference>
<dbReference type="InterPro" id="IPR017896">
    <property type="entry name" value="4Fe4S_Fe-S-bd"/>
</dbReference>
<evidence type="ECO:0000256" key="4">
    <source>
        <dbReference type="ARBA" id="ARBA00023004"/>
    </source>
</evidence>
<feature type="transmembrane region" description="Helical" evidence="6">
    <location>
        <begin position="152"/>
        <end position="174"/>
    </location>
</feature>
<evidence type="ECO:0000256" key="1">
    <source>
        <dbReference type="ARBA" id="ARBA00022485"/>
    </source>
</evidence>
<dbReference type="EMBL" id="PFOG01000080">
    <property type="protein sequence ID" value="PIZ70864.1"/>
    <property type="molecule type" value="Genomic_DNA"/>
</dbReference>
<dbReference type="GO" id="GO:0016491">
    <property type="term" value="F:oxidoreductase activity"/>
    <property type="evidence" value="ECO:0007669"/>
    <property type="project" value="UniProtKB-KW"/>
</dbReference>
<dbReference type="GO" id="GO:0051539">
    <property type="term" value="F:4 iron, 4 sulfur cluster binding"/>
    <property type="evidence" value="ECO:0007669"/>
    <property type="project" value="UniProtKB-KW"/>
</dbReference>
<keyword evidence="1" id="KW-0004">4Fe-4S</keyword>
<feature type="transmembrane region" description="Helical" evidence="6">
    <location>
        <begin position="211"/>
        <end position="233"/>
    </location>
</feature>
<accession>A0A2M7UHZ5</accession>
<evidence type="ECO:0000259" key="7">
    <source>
        <dbReference type="PROSITE" id="PS51379"/>
    </source>
</evidence>
<feature type="domain" description="4Fe-4S ferredoxin-type" evidence="7">
    <location>
        <begin position="280"/>
        <end position="308"/>
    </location>
</feature>
<dbReference type="SUPFAM" id="SSF46548">
    <property type="entry name" value="alpha-helical ferredoxin"/>
    <property type="match status" value="1"/>
</dbReference>
<sequence>MQPGYFPANIIFALIFFAALGFFSFTVYKLYRILRLGQPEDRFDQIGRRLRGVATFVFGQRRVIQEPAGWGHFLIFWGFIIITIGSLETFGVGLYHGFAYWKVIGKPLTAILYLLQDLLCAGVVLALVVSLYRRFVLRPERLRFSDQKAANLDACIIISLILLLVACLFGARGAEYRLTQLEPGRYFPSAAFISVAVSGLFARLSEASLVVWYSFFWWIHTLVILGFLVYVPFSKHLHILGAIPNVFFRRFRPIGELSKMDLEDESVETYGVSKIEEFTWKQLLDLCACTECGRCSENCPAALTGKPLSPKEMIHNLKKHLLAKGKLLTDAKINPEGCAATELKKALAGEVCLTDEIWSCTTCGNCMEHCPVFIEHIPKLVDMRRYLVLMESNFSLEVQTVLRNWETNSNPWGLAFASRGDWAKGLDVQTLAENPEVEYLLYVGCTGSFDTRAKKVTAAMVKLLKQAGVSFGILGAEERCCGETARRLGNEYLFQSMATELTELINGHGVKKIITTCPHCYNTLKNEYPQFGGNWEVLHHSELLHQLLNEGKLKPRRRLDKQITFHDSCYLGRYNNIYEEPREILRSIPGLRLKEMERCRNKSFCCGAGGGRMWMEETLGGASKDQ</sequence>
<keyword evidence="5" id="KW-0411">Iron-sulfur</keyword>
<keyword evidence="3" id="KW-0560">Oxidoreductase</keyword>
<dbReference type="AlphaFoldDB" id="A0A2M7UHZ5"/>
<feature type="transmembrane region" description="Helical" evidence="6">
    <location>
        <begin position="6"/>
        <end position="28"/>
    </location>
</feature>
<dbReference type="InterPro" id="IPR036197">
    <property type="entry name" value="NarG-like_sf"/>
</dbReference>
<dbReference type="InterPro" id="IPR017900">
    <property type="entry name" value="4Fe4S_Fe_S_CS"/>
</dbReference>
<proteinExistence type="predicted"/>
<feature type="domain" description="4Fe-4S ferredoxin-type" evidence="7">
    <location>
        <begin position="349"/>
        <end position="379"/>
    </location>
</feature>
<name>A0A2M7UHZ5_9BACT</name>
<reference evidence="9" key="1">
    <citation type="submission" date="2017-09" db="EMBL/GenBank/DDBJ databases">
        <title>Depth-based differentiation of microbial function through sediment-hosted aquifers and enrichment of novel symbionts in the deep terrestrial subsurface.</title>
        <authorList>
            <person name="Probst A.J."/>
            <person name="Ladd B."/>
            <person name="Jarett J.K."/>
            <person name="Geller-Mcgrath D.E."/>
            <person name="Sieber C.M.K."/>
            <person name="Emerson J.B."/>
            <person name="Anantharaman K."/>
            <person name="Thomas B.C."/>
            <person name="Malmstrom R."/>
            <person name="Stieglmeier M."/>
            <person name="Klingl A."/>
            <person name="Woyke T."/>
            <person name="Ryan C.M."/>
            <person name="Banfield J.F."/>
        </authorList>
    </citation>
    <scope>NUCLEOTIDE SEQUENCE [LARGE SCALE GENOMIC DNA]</scope>
</reference>
<evidence type="ECO:0000313" key="8">
    <source>
        <dbReference type="EMBL" id="PIZ70864.1"/>
    </source>
</evidence>
<dbReference type="PROSITE" id="PS00198">
    <property type="entry name" value="4FE4S_FER_1"/>
    <property type="match status" value="1"/>
</dbReference>
<keyword evidence="6" id="KW-1133">Transmembrane helix</keyword>
<feature type="transmembrane region" description="Helical" evidence="6">
    <location>
        <begin position="70"/>
        <end position="98"/>
    </location>
</feature>
<dbReference type="PROSITE" id="PS51379">
    <property type="entry name" value="4FE4S_FER_2"/>
    <property type="match status" value="2"/>
</dbReference>
<dbReference type="Gene3D" id="1.10.1060.10">
    <property type="entry name" value="Alpha-helical ferredoxin"/>
    <property type="match status" value="1"/>
</dbReference>
<gene>
    <name evidence="8" type="ORF">COY11_02030</name>
</gene>
<comment type="caution">
    <text evidence="8">The sequence shown here is derived from an EMBL/GenBank/DDBJ whole genome shotgun (WGS) entry which is preliminary data.</text>
</comment>
<protein>
    <submittedName>
        <fullName evidence="8">Fe-S oxidoreductase</fullName>
    </submittedName>
</protein>
<evidence type="ECO:0000256" key="6">
    <source>
        <dbReference type="SAM" id="Phobius"/>
    </source>
</evidence>
<dbReference type="InterPro" id="IPR004017">
    <property type="entry name" value="Cys_rich_dom"/>
</dbReference>